<accession>A0A284VUW2</accession>
<organism evidence="4 5">
    <name type="scientific">Candidatus Methanoperedens nitratireducens</name>
    <dbReference type="NCBI Taxonomy" id="1392998"/>
    <lineage>
        <taxon>Archaea</taxon>
        <taxon>Methanobacteriati</taxon>
        <taxon>Methanobacteriota</taxon>
        <taxon>Stenosarchaea group</taxon>
        <taxon>Methanomicrobia</taxon>
        <taxon>Methanosarcinales</taxon>
        <taxon>ANME-2 cluster</taxon>
        <taxon>Candidatus Methanoperedentaceae</taxon>
        <taxon>Candidatus Methanoperedens</taxon>
    </lineage>
</organism>
<dbReference type="SUPFAM" id="SSF53756">
    <property type="entry name" value="UDP-Glycosyltransferase/glycogen phosphorylase"/>
    <property type="match status" value="1"/>
</dbReference>
<dbReference type="AlphaFoldDB" id="A0A284VUW2"/>
<dbReference type="Gene3D" id="3.40.50.2000">
    <property type="entry name" value="Glycogen Phosphorylase B"/>
    <property type="match status" value="1"/>
</dbReference>
<proteinExistence type="predicted"/>
<evidence type="ECO:0000313" key="4">
    <source>
        <dbReference type="EMBL" id="SNQ62988.1"/>
    </source>
</evidence>
<dbReference type="PANTHER" id="PTHR12526">
    <property type="entry name" value="GLYCOSYLTRANSFERASE"/>
    <property type="match status" value="1"/>
</dbReference>
<dbReference type="OrthoDB" id="132546at2157"/>
<keyword evidence="2" id="KW-0808">Transferase</keyword>
<protein>
    <recommendedName>
        <fullName evidence="3">Spore protein YkvP/CgeB glycosyl transferase-like domain-containing protein</fullName>
    </recommendedName>
</protein>
<reference evidence="5" key="1">
    <citation type="submission" date="2017-06" db="EMBL/GenBank/DDBJ databases">
        <authorList>
            <person name="Cremers G."/>
        </authorList>
    </citation>
    <scope>NUCLEOTIDE SEQUENCE [LARGE SCALE GENOMIC DNA]</scope>
</reference>
<evidence type="ECO:0000256" key="1">
    <source>
        <dbReference type="ARBA" id="ARBA00022676"/>
    </source>
</evidence>
<keyword evidence="1" id="KW-0328">Glycosyltransferase</keyword>
<dbReference type="InterPro" id="IPR055259">
    <property type="entry name" value="YkvP/CgeB_Glyco_trans-like"/>
</dbReference>
<evidence type="ECO:0000256" key="2">
    <source>
        <dbReference type="ARBA" id="ARBA00022679"/>
    </source>
</evidence>
<keyword evidence="5" id="KW-1185">Reference proteome</keyword>
<sequence length="355" mass="40711">MTKKLLIVLEAGDMYASGYVRGLIYRDLFLKNGFDIKYISRLSVPLLRLETKIRKELPPAFALFATALQELVSYFREVYIINLAKKYDIVYMTKVAKSRFVKNLRKKTEAYLVYDFGDAIWLDKKIDFKGLITNVDSVTTDNTYTAEYVTIFNKNCTVIPDLPQIEEFDKARSIIKSKDKNKIVLGWVGSPSSFYNFYQIYKPLENLFSKYSNLHLRLVGVGHNPNLPPFNNVRYSILPYYNQSEMIREIMAMDIGLFPLCDDEAALVRGILKATVYMSGGAVVVSSPIGQCKDFIQDGVNGILANSSEEWEHKLEILINNPDLREKIAQVGLEFVRREFTLEKSFLKLLKVLHG</sequence>
<dbReference type="Pfam" id="PF13524">
    <property type="entry name" value="Glyco_trans_1_2"/>
    <property type="match status" value="1"/>
</dbReference>
<feature type="domain" description="Spore protein YkvP/CgeB glycosyl transferase-like" evidence="3">
    <location>
        <begin position="277"/>
        <end position="346"/>
    </location>
</feature>
<dbReference type="EMBL" id="FZMP01000250">
    <property type="protein sequence ID" value="SNQ62988.1"/>
    <property type="molecule type" value="Genomic_DNA"/>
</dbReference>
<evidence type="ECO:0000259" key="3">
    <source>
        <dbReference type="Pfam" id="PF13524"/>
    </source>
</evidence>
<dbReference type="RefSeq" id="WP_096207469.1">
    <property type="nucleotide sequence ID" value="NZ_FZMP01000250.1"/>
</dbReference>
<dbReference type="PANTHER" id="PTHR12526:SF629">
    <property type="entry name" value="TEICHURONIC ACID BIOSYNTHESIS GLYCOSYLTRANSFERASE TUAH-RELATED"/>
    <property type="match status" value="1"/>
</dbReference>
<gene>
    <name evidence="4" type="ORF">MNV_990029</name>
</gene>
<name>A0A284VUW2_9EURY</name>
<dbReference type="Proteomes" id="UP000218615">
    <property type="component" value="Unassembled WGS sequence"/>
</dbReference>
<dbReference type="GO" id="GO:0016757">
    <property type="term" value="F:glycosyltransferase activity"/>
    <property type="evidence" value="ECO:0007669"/>
    <property type="project" value="UniProtKB-KW"/>
</dbReference>
<evidence type="ECO:0000313" key="5">
    <source>
        <dbReference type="Proteomes" id="UP000218615"/>
    </source>
</evidence>